<keyword evidence="2" id="KW-0614">Plasmid</keyword>
<protein>
    <submittedName>
        <fullName evidence="2">Uncharacterized protein</fullName>
    </submittedName>
</protein>
<dbReference type="EMBL" id="MEHK01000005">
    <property type="protein sequence ID" value="OEJ21002.1"/>
    <property type="molecule type" value="Genomic_DNA"/>
</dbReference>
<name>A0A1E5NXL9_9ACTN</name>
<proteinExistence type="predicted"/>
<reference evidence="2 3" key="1">
    <citation type="submission" date="2016-08" db="EMBL/GenBank/DDBJ databases">
        <title>The complete genome of Streptomyces subrutilus 10-1-1.</title>
        <authorList>
            <person name="Chen X."/>
        </authorList>
    </citation>
    <scope>NUCLEOTIDE SEQUENCE [LARGE SCALE GENOMIC DNA]</scope>
    <source>
        <strain evidence="2 3">10-1-1</strain>
        <plasmid evidence="3">pacmp1</plasmid>
    </source>
</reference>
<evidence type="ECO:0000313" key="3">
    <source>
        <dbReference type="Proteomes" id="UP000095705"/>
    </source>
</evidence>
<feature type="region of interest" description="Disordered" evidence="1">
    <location>
        <begin position="249"/>
        <end position="273"/>
    </location>
</feature>
<comment type="caution">
    <text evidence="2">The sequence shown here is derived from an EMBL/GenBank/DDBJ whole genome shotgun (WGS) entry which is preliminary data.</text>
</comment>
<dbReference type="AlphaFoldDB" id="A0A1E5NXL9"/>
<dbReference type="Proteomes" id="UP000095705">
    <property type="component" value="Plasmid pACMP1"/>
</dbReference>
<evidence type="ECO:0000313" key="2">
    <source>
        <dbReference type="EMBL" id="OEJ21002.1"/>
    </source>
</evidence>
<evidence type="ECO:0000256" key="1">
    <source>
        <dbReference type="SAM" id="MobiDB-lite"/>
    </source>
</evidence>
<dbReference type="OrthoDB" id="4176648at2"/>
<sequence length="273" mass="30625">MAQAQETAAEIKRLSDMDPEAFAATVVAYATGGTDRRTSRPVQGAALASPVLVSRTLDVLERASRETRTYLPRGEDESKKAYQARTGPFREQLRSAMPNLQAVVEGLAEDEADFLVQLDDEAFAEEWTTFVLDRSGYGRAVPRRVQGLAFRSLSVAPRAAALSRKMLEEPAAYLPAVAEEGRKARDARLEMFRSRAESEMRFLRYALQYAEARHGRMPSEPNVRLQALRLLGEAHPEELSQLMHRVRNGARAARDELRRERREARRAAAAEVQ</sequence>
<dbReference type="RefSeq" id="WP_069917890.1">
    <property type="nucleotide sequence ID" value="NZ_CM007203.1"/>
</dbReference>
<organism evidence="2 3">
    <name type="scientific">Streptomyces subrutilus</name>
    <dbReference type="NCBI Taxonomy" id="36818"/>
    <lineage>
        <taxon>Bacteria</taxon>
        <taxon>Bacillati</taxon>
        <taxon>Actinomycetota</taxon>
        <taxon>Actinomycetes</taxon>
        <taxon>Kitasatosporales</taxon>
        <taxon>Streptomycetaceae</taxon>
        <taxon>Streptomyces</taxon>
    </lineage>
</organism>
<keyword evidence="3" id="KW-1185">Reference proteome</keyword>
<gene>
    <name evidence="2" type="ORF">BGK67_34465</name>
</gene>
<geneLocation type="plasmid" evidence="3">
    <name>pacmp1</name>
</geneLocation>
<accession>A0A1E5NXL9</accession>
<feature type="compositionally biased region" description="Basic and acidic residues" evidence="1">
    <location>
        <begin position="252"/>
        <end position="273"/>
    </location>
</feature>